<comment type="caution">
    <text evidence="3">The sequence shown here is derived from an EMBL/GenBank/DDBJ whole genome shotgun (WGS) entry which is preliminary data.</text>
</comment>
<dbReference type="OrthoDB" id="5350192at2759"/>
<name>A0A8H4W8L7_9HELO</name>
<reference evidence="3 4" key="1">
    <citation type="submission" date="2020-03" db="EMBL/GenBank/DDBJ databases">
        <title>Draft Genome Sequence of Cudoniella acicularis.</title>
        <authorList>
            <person name="Buettner E."/>
            <person name="Kellner H."/>
        </authorList>
    </citation>
    <scope>NUCLEOTIDE SEQUENCE [LARGE SCALE GENOMIC DNA]</scope>
    <source>
        <strain evidence="3 4">DSM 108380</strain>
    </source>
</reference>
<dbReference type="EMBL" id="JAAMPI010000025">
    <property type="protein sequence ID" value="KAF4637361.1"/>
    <property type="molecule type" value="Genomic_DNA"/>
</dbReference>
<keyword evidence="4" id="KW-1185">Reference proteome</keyword>
<feature type="compositionally biased region" description="Low complexity" evidence="1">
    <location>
        <begin position="84"/>
        <end position="107"/>
    </location>
</feature>
<feature type="domain" description="DUF7582" evidence="2">
    <location>
        <begin position="150"/>
        <end position="297"/>
    </location>
</feature>
<organism evidence="3 4">
    <name type="scientific">Cudoniella acicularis</name>
    <dbReference type="NCBI Taxonomy" id="354080"/>
    <lineage>
        <taxon>Eukaryota</taxon>
        <taxon>Fungi</taxon>
        <taxon>Dikarya</taxon>
        <taxon>Ascomycota</taxon>
        <taxon>Pezizomycotina</taxon>
        <taxon>Leotiomycetes</taxon>
        <taxon>Helotiales</taxon>
        <taxon>Tricladiaceae</taxon>
        <taxon>Cudoniella</taxon>
    </lineage>
</organism>
<sequence>MPITKDRISSPLEAGSSLLDAKQLPAALTAALEYVSSKLARKHLHLSLVVIRKEVQMPAVLSPQSPFGSVASVSPARSSFSQSLSKSSSSSSISSCSSSISSSSSLSRTQYPSLPSSPKDFTAIPRLNIPSSSPSPALPCSTPTQPNGYGISLLHSSALTPKAEKILRHTIAKAEKKFSIGSGWISPKPLTSSARCPATTDLIKRSLLQNEVIFSSEGLTLLSLDHVYTFKNLLNTYSRTLSPFDLTLAVDELRRLVLAQQGRKISKSQLMRAYDWLPVSLAALVDINEGYKIAYDRKGSIEVQDVENTRSLLPALQRLQTNFTRASPSIYSQRTESTCTSFYGSETSWFSEDEDTPLGDVSVGESARGTDSGVSFSFDIAETVSEDRGPHFRGPLTPKAFEDITPITKGEWCFLMVGEGFAARTAAVETC</sequence>
<dbReference type="InterPro" id="IPR056004">
    <property type="entry name" value="DUF7582"/>
</dbReference>
<dbReference type="Pfam" id="PF24483">
    <property type="entry name" value="DUF7582"/>
    <property type="match status" value="1"/>
</dbReference>
<evidence type="ECO:0000313" key="3">
    <source>
        <dbReference type="EMBL" id="KAF4637361.1"/>
    </source>
</evidence>
<feature type="region of interest" description="Disordered" evidence="1">
    <location>
        <begin position="84"/>
        <end position="118"/>
    </location>
</feature>
<evidence type="ECO:0000256" key="1">
    <source>
        <dbReference type="SAM" id="MobiDB-lite"/>
    </source>
</evidence>
<gene>
    <name evidence="3" type="ORF">G7Y89_g730</name>
</gene>
<evidence type="ECO:0000313" key="4">
    <source>
        <dbReference type="Proteomes" id="UP000566819"/>
    </source>
</evidence>
<evidence type="ECO:0000259" key="2">
    <source>
        <dbReference type="Pfam" id="PF24483"/>
    </source>
</evidence>
<proteinExistence type="predicted"/>
<dbReference type="Proteomes" id="UP000566819">
    <property type="component" value="Unassembled WGS sequence"/>
</dbReference>
<protein>
    <recommendedName>
        <fullName evidence="2">DUF7582 domain-containing protein</fullName>
    </recommendedName>
</protein>
<dbReference type="AlphaFoldDB" id="A0A8H4W8L7"/>
<accession>A0A8H4W8L7</accession>